<keyword evidence="2" id="KW-1185">Reference proteome</keyword>
<reference evidence="1 2" key="1">
    <citation type="journal article" date="2012" name="Genome Biol.">
        <title>Genome and low-iron response of an oceanic diatom adapted to chronic iron limitation.</title>
        <authorList>
            <person name="Lommer M."/>
            <person name="Specht M."/>
            <person name="Roy A.S."/>
            <person name="Kraemer L."/>
            <person name="Andreson R."/>
            <person name="Gutowska M.A."/>
            <person name="Wolf J."/>
            <person name="Bergner S.V."/>
            <person name="Schilhabel M.B."/>
            <person name="Klostermeier U.C."/>
            <person name="Beiko R.G."/>
            <person name="Rosenstiel P."/>
            <person name="Hippler M."/>
            <person name="Laroche J."/>
        </authorList>
    </citation>
    <scope>NUCLEOTIDE SEQUENCE [LARGE SCALE GENOMIC DNA]</scope>
    <source>
        <strain evidence="1 2">CCMP1005</strain>
    </source>
</reference>
<organism evidence="1 2">
    <name type="scientific">Thalassiosira oceanica</name>
    <name type="common">Marine diatom</name>
    <dbReference type="NCBI Taxonomy" id="159749"/>
    <lineage>
        <taxon>Eukaryota</taxon>
        <taxon>Sar</taxon>
        <taxon>Stramenopiles</taxon>
        <taxon>Ochrophyta</taxon>
        <taxon>Bacillariophyta</taxon>
        <taxon>Coscinodiscophyceae</taxon>
        <taxon>Thalassiosirophycidae</taxon>
        <taxon>Thalassiosirales</taxon>
        <taxon>Thalassiosiraceae</taxon>
        <taxon>Thalassiosira</taxon>
    </lineage>
</organism>
<dbReference type="Proteomes" id="UP000266841">
    <property type="component" value="Unassembled WGS sequence"/>
</dbReference>
<sequence>IDHDQDRIIPVHGKAARRMYAIRQGEDPWLHRLELAQDGNVFACFPVTISPSGDMDVEDTIQTAASLQCMCESSILTELAMWKSRLDEAETLVQPEERSEYRASIPDPAKCLIMEYCGFTDFLEPAIEGNELTSSFFLRIRQPALGTKSSNYR</sequence>
<name>K0RM91_THAOC</name>
<evidence type="ECO:0000313" key="1">
    <source>
        <dbReference type="EMBL" id="EJK53404.1"/>
    </source>
</evidence>
<proteinExistence type="predicted"/>
<dbReference type="EMBL" id="AGNL01037835">
    <property type="protein sequence ID" value="EJK53404.1"/>
    <property type="molecule type" value="Genomic_DNA"/>
</dbReference>
<accession>K0RM91</accession>
<evidence type="ECO:0000313" key="2">
    <source>
        <dbReference type="Proteomes" id="UP000266841"/>
    </source>
</evidence>
<protein>
    <submittedName>
        <fullName evidence="1">Uncharacterized protein</fullName>
    </submittedName>
</protein>
<feature type="non-terminal residue" evidence="1">
    <location>
        <position position="1"/>
    </location>
</feature>
<gene>
    <name evidence="1" type="ORF">THAOC_27169</name>
</gene>
<comment type="caution">
    <text evidence="1">The sequence shown here is derived from an EMBL/GenBank/DDBJ whole genome shotgun (WGS) entry which is preliminary data.</text>
</comment>
<dbReference type="AlphaFoldDB" id="K0RM91"/>